<dbReference type="Proteomes" id="UP000184108">
    <property type="component" value="Unassembled WGS sequence"/>
</dbReference>
<reference evidence="2" key="1">
    <citation type="submission" date="2016-11" db="EMBL/GenBank/DDBJ databases">
        <authorList>
            <person name="Varghese N."/>
            <person name="Submissions S."/>
        </authorList>
    </citation>
    <scope>NUCLEOTIDE SEQUENCE [LARGE SCALE GENOMIC DNA]</scope>
    <source>
        <strain evidence="2">YR203</strain>
    </source>
</reference>
<organism evidence="1 2">
    <name type="scientific">Chryseobacterium vrystaatense</name>
    <dbReference type="NCBI Taxonomy" id="307480"/>
    <lineage>
        <taxon>Bacteria</taxon>
        <taxon>Pseudomonadati</taxon>
        <taxon>Bacteroidota</taxon>
        <taxon>Flavobacteriia</taxon>
        <taxon>Flavobacteriales</taxon>
        <taxon>Weeksellaceae</taxon>
        <taxon>Chryseobacterium group</taxon>
        <taxon>Chryseobacterium</taxon>
    </lineage>
</organism>
<name>A0A1M5JLB9_9FLAO</name>
<dbReference type="RefSeq" id="WP_073175201.1">
    <property type="nucleotide sequence ID" value="NZ_FQVE01000005.1"/>
</dbReference>
<evidence type="ECO:0000313" key="1">
    <source>
        <dbReference type="EMBL" id="SHG41060.1"/>
    </source>
</evidence>
<gene>
    <name evidence="1" type="ORF">SAMN02787073_4231</name>
</gene>
<accession>A0A1M5JLB9</accession>
<sequence length="150" mass="17773">MLIEIIFKGGFPTLNFSFLKRLLLNSKEVRSMDPEINSIKDFDEMISIINSNSYCDLVISTDCLDIRGRIIPRVFINLARNNDEVEILFFFDLMDLKESDFKMSLDYVKDWIEEFQIKYNFNYFICQADNADQDEYYFDINGQGKLYTNT</sequence>
<protein>
    <submittedName>
        <fullName evidence="1">Uncharacterized protein</fullName>
    </submittedName>
</protein>
<evidence type="ECO:0000313" key="2">
    <source>
        <dbReference type="Proteomes" id="UP000184108"/>
    </source>
</evidence>
<dbReference type="EMBL" id="FQVE01000005">
    <property type="protein sequence ID" value="SHG41060.1"/>
    <property type="molecule type" value="Genomic_DNA"/>
</dbReference>
<proteinExistence type="predicted"/>
<dbReference type="AlphaFoldDB" id="A0A1M5JLB9"/>